<dbReference type="Proteomes" id="UP000580250">
    <property type="component" value="Unassembled WGS sequence"/>
</dbReference>
<dbReference type="EMBL" id="CAJEWN010001287">
    <property type="protein sequence ID" value="CAD2196188.1"/>
    <property type="molecule type" value="Genomic_DNA"/>
</dbReference>
<evidence type="ECO:0000313" key="1">
    <source>
        <dbReference type="EMBL" id="CAD2196188.1"/>
    </source>
</evidence>
<gene>
    <name evidence="1" type="ORF">MENT_LOCUS49339</name>
    <name evidence="2" type="ORF">MENT_LOCUS57910</name>
</gene>
<sequence length="222" mass="26617">MMFIIDFEKATENAIRALLPEKHIHGCWFHFNQSVWRSIQSRGMAERYGQEQEYAAALKKFSVLAFCDVQDVRPRFEHLADNFLEQFGDTQPHQFFLEYMENTWIGRHRRNPLFPKEMWNAKDITEFQLPRTTNSIESWHKILQNTFGCLHPNFFRFMDGILNENLRANAICVKLDASEEVPIYSRVEYMQSNQRLLNIINDYQNRDEVDYLAQCIYYIHFN</sequence>
<name>A0A6V7XA99_MELEN</name>
<evidence type="ECO:0000313" key="2">
    <source>
        <dbReference type="EMBL" id="CAD2204182.1"/>
    </source>
</evidence>
<proteinExistence type="predicted"/>
<dbReference type="AlphaFoldDB" id="A0A6V7XA99"/>
<evidence type="ECO:0000313" key="3">
    <source>
        <dbReference type="Proteomes" id="UP000580250"/>
    </source>
</evidence>
<comment type="caution">
    <text evidence="1">The sequence shown here is derived from an EMBL/GenBank/DDBJ whole genome shotgun (WGS) entry which is preliminary data.</text>
</comment>
<dbReference type="OrthoDB" id="5848850at2759"/>
<reference evidence="1 3" key="1">
    <citation type="submission" date="2020-08" db="EMBL/GenBank/DDBJ databases">
        <authorList>
            <person name="Koutsovoulos G."/>
            <person name="Danchin GJ E."/>
        </authorList>
    </citation>
    <scope>NUCLEOTIDE SEQUENCE [LARGE SCALE GENOMIC DNA]</scope>
</reference>
<dbReference type="EMBL" id="CAJEWN010002537">
    <property type="protein sequence ID" value="CAD2204182.1"/>
    <property type="molecule type" value="Genomic_DNA"/>
</dbReference>
<organism evidence="1 3">
    <name type="scientific">Meloidogyne enterolobii</name>
    <name type="common">Root-knot nematode worm</name>
    <name type="synonym">Meloidogyne mayaguensis</name>
    <dbReference type="NCBI Taxonomy" id="390850"/>
    <lineage>
        <taxon>Eukaryota</taxon>
        <taxon>Metazoa</taxon>
        <taxon>Ecdysozoa</taxon>
        <taxon>Nematoda</taxon>
        <taxon>Chromadorea</taxon>
        <taxon>Rhabditida</taxon>
        <taxon>Tylenchina</taxon>
        <taxon>Tylenchomorpha</taxon>
        <taxon>Tylenchoidea</taxon>
        <taxon>Meloidogynidae</taxon>
        <taxon>Meloidogyninae</taxon>
        <taxon>Meloidogyne</taxon>
    </lineage>
</organism>
<accession>A0A6V7XA99</accession>
<protein>
    <submittedName>
        <fullName evidence="1">Uncharacterized protein</fullName>
    </submittedName>
</protein>